<comment type="caution">
    <text evidence="2">The sequence shown here is derived from an EMBL/GenBank/DDBJ whole genome shotgun (WGS) entry which is preliminary data.</text>
</comment>
<dbReference type="Proteomes" id="UP000245697">
    <property type="component" value="Unassembled WGS sequence"/>
</dbReference>
<evidence type="ECO:0000256" key="1">
    <source>
        <dbReference type="SAM" id="MobiDB-lite"/>
    </source>
</evidence>
<reference evidence="2 3" key="1">
    <citation type="submission" date="2018-05" db="EMBL/GenBank/DDBJ databases">
        <title>Genomic Encyclopedia of Archaeal and Bacterial Type Strains, Phase II (KMG-II): from individual species to whole genera.</title>
        <authorList>
            <person name="Goeker M."/>
        </authorList>
    </citation>
    <scope>NUCLEOTIDE SEQUENCE [LARGE SCALE GENOMIC DNA]</scope>
    <source>
        <strain evidence="2 3">DSM 45184</strain>
    </source>
</reference>
<accession>A0A316F8M1</accession>
<dbReference type="EMBL" id="QGGR01000018">
    <property type="protein sequence ID" value="PWK40809.1"/>
    <property type="molecule type" value="Genomic_DNA"/>
</dbReference>
<sequence>MPIAIEAGSRDTELGEPFSTLRMADRAVEQGDYTAAIEFYASISAEYSSAARQATLDESRQHAVYEAHLGYLNALAHAGRLDELAALAETDNQARRRLDHQLYHEGRADDLQARAVKGDRSALYLLIHLLRARGEDDRARQAVQDLAPDNKHARKLAFGVPPGPWPPSDPPAWGDEA</sequence>
<proteinExistence type="predicted"/>
<evidence type="ECO:0008006" key="4">
    <source>
        <dbReference type="Google" id="ProtNLM"/>
    </source>
</evidence>
<protein>
    <recommendedName>
        <fullName evidence="4">Tetratricopeptide repeat protein</fullName>
    </recommendedName>
</protein>
<keyword evidence="3" id="KW-1185">Reference proteome</keyword>
<dbReference type="AlphaFoldDB" id="A0A316F8M1"/>
<name>A0A316F8M1_9ACTN</name>
<feature type="compositionally biased region" description="Pro residues" evidence="1">
    <location>
        <begin position="161"/>
        <end position="170"/>
    </location>
</feature>
<evidence type="ECO:0000313" key="2">
    <source>
        <dbReference type="EMBL" id="PWK40809.1"/>
    </source>
</evidence>
<evidence type="ECO:0000313" key="3">
    <source>
        <dbReference type="Proteomes" id="UP000245697"/>
    </source>
</evidence>
<gene>
    <name evidence="2" type="ORF">BC793_11838</name>
</gene>
<feature type="region of interest" description="Disordered" evidence="1">
    <location>
        <begin position="145"/>
        <end position="177"/>
    </location>
</feature>
<organism evidence="2 3">
    <name type="scientific">Actinoplanes xinjiangensis</name>
    <dbReference type="NCBI Taxonomy" id="512350"/>
    <lineage>
        <taxon>Bacteria</taxon>
        <taxon>Bacillati</taxon>
        <taxon>Actinomycetota</taxon>
        <taxon>Actinomycetes</taxon>
        <taxon>Micromonosporales</taxon>
        <taxon>Micromonosporaceae</taxon>
        <taxon>Actinoplanes</taxon>
    </lineage>
</organism>